<proteinExistence type="predicted"/>
<sequence>MPCQQSNEFCHEIIFAIKTRRNHGTILMTVEGIEPQMACQVETALSSQSQLKGEYTFFYDELSKVIRLDLPLPDELSHGGRPPPYRRFDISNWPWIQEDFVERPDEHGISKELFVQLRNVTCDYAIRLDSTPNLAQYFISIFRYCSLLLLPSALGILQRELAI</sequence>
<dbReference type="Proteomes" id="UP000479691">
    <property type="component" value="Unassembled WGS sequence"/>
</dbReference>
<evidence type="ECO:0000313" key="2">
    <source>
        <dbReference type="Proteomes" id="UP000479691"/>
    </source>
</evidence>
<protein>
    <submittedName>
        <fullName evidence="1">Uncharacterized protein</fullName>
    </submittedName>
</protein>
<gene>
    <name evidence="1" type="ORF">TWF788_000578</name>
</gene>
<name>A0A7C8KGL2_ORBOL</name>
<comment type="caution">
    <text evidence="1">The sequence shown here is derived from an EMBL/GenBank/DDBJ whole genome shotgun (WGS) entry which is preliminary data.</text>
</comment>
<dbReference type="EMBL" id="JAABOE010000101">
    <property type="protein sequence ID" value="KAF3166206.1"/>
    <property type="molecule type" value="Genomic_DNA"/>
</dbReference>
<reference evidence="1 2" key="1">
    <citation type="submission" date="2019-06" db="EMBL/GenBank/DDBJ databases">
        <authorList>
            <person name="Palmer J.M."/>
        </authorList>
    </citation>
    <scope>NUCLEOTIDE SEQUENCE [LARGE SCALE GENOMIC DNA]</scope>
    <source>
        <strain evidence="1 2">TWF788</strain>
    </source>
</reference>
<dbReference type="AlphaFoldDB" id="A0A7C8KGL2"/>
<organism evidence="1 2">
    <name type="scientific">Orbilia oligospora</name>
    <name type="common">Nematode-trapping fungus</name>
    <name type="synonym">Arthrobotrys oligospora</name>
    <dbReference type="NCBI Taxonomy" id="2813651"/>
    <lineage>
        <taxon>Eukaryota</taxon>
        <taxon>Fungi</taxon>
        <taxon>Dikarya</taxon>
        <taxon>Ascomycota</taxon>
        <taxon>Pezizomycotina</taxon>
        <taxon>Orbiliomycetes</taxon>
        <taxon>Orbiliales</taxon>
        <taxon>Orbiliaceae</taxon>
        <taxon>Orbilia</taxon>
    </lineage>
</organism>
<evidence type="ECO:0000313" key="1">
    <source>
        <dbReference type="EMBL" id="KAF3166206.1"/>
    </source>
</evidence>
<accession>A0A7C8KGL2</accession>